<feature type="domain" description="Recombinase" evidence="2">
    <location>
        <begin position="152"/>
        <end position="286"/>
    </location>
</feature>
<dbReference type="PANTHER" id="PTHR30461">
    <property type="entry name" value="DNA-INVERTASE FROM LAMBDOID PROPHAGE"/>
    <property type="match status" value="1"/>
</dbReference>
<dbReference type="Gene3D" id="3.40.50.1390">
    <property type="entry name" value="Resolvase, N-terminal catalytic domain"/>
    <property type="match status" value="1"/>
</dbReference>
<dbReference type="InterPro" id="IPR025827">
    <property type="entry name" value="Zn_ribbon_recom_dom"/>
</dbReference>
<gene>
    <name evidence="3" type="ORF">ISP17_11220</name>
</gene>
<evidence type="ECO:0000259" key="1">
    <source>
        <dbReference type="PROSITE" id="PS51736"/>
    </source>
</evidence>
<dbReference type="Pfam" id="PF00239">
    <property type="entry name" value="Resolvase"/>
    <property type="match status" value="1"/>
</dbReference>
<dbReference type="Pfam" id="PF13408">
    <property type="entry name" value="Zn_ribbon_recom"/>
    <property type="match status" value="1"/>
</dbReference>
<evidence type="ECO:0000259" key="2">
    <source>
        <dbReference type="PROSITE" id="PS51737"/>
    </source>
</evidence>
<dbReference type="InterPro" id="IPR006119">
    <property type="entry name" value="Resolv_N"/>
</dbReference>
<protein>
    <submittedName>
        <fullName evidence="3">Recombinase family protein</fullName>
    </submittedName>
</protein>
<feature type="domain" description="Resolvase/invertase-type recombinase catalytic" evidence="1">
    <location>
        <begin position="2"/>
        <end position="145"/>
    </location>
</feature>
<name>A0ABW8JWM1_9GAMM</name>
<dbReference type="EMBL" id="JADIKM010000003">
    <property type="protein sequence ID" value="MFK2904536.1"/>
    <property type="molecule type" value="Genomic_DNA"/>
</dbReference>
<dbReference type="Proteomes" id="UP001620460">
    <property type="component" value="Unassembled WGS sequence"/>
</dbReference>
<dbReference type="PANTHER" id="PTHR30461:SF23">
    <property type="entry name" value="DNA RECOMBINASE-RELATED"/>
    <property type="match status" value="1"/>
</dbReference>
<dbReference type="SUPFAM" id="SSF53041">
    <property type="entry name" value="Resolvase-like"/>
    <property type="match status" value="1"/>
</dbReference>
<keyword evidence="4" id="KW-1185">Reference proteome</keyword>
<dbReference type="SMART" id="SM00857">
    <property type="entry name" value="Resolvase"/>
    <property type="match status" value="1"/>
</dbReference>
<dbReference type="Gene3D" id="3.90.1750.20">
    <property type="entry name" value="Putative Large Serine Recombinase, Chain B, Domain 2"/>
    <property type="match status" value="1"/>
</dbReference>
<dbReference type="InterPro" id="IPR050639">
    <property type="entry name" value="SSR_resolvase"/>
</dbReference>
<dbReference type="PROSITE" id="PS51737">
    <property type="entry name" value="RECOMBINASE_DNA_BIND"/>
    <property type="match status" value="1"/>
</dbReference>
<dbReference type="InterPro" id="IPR036162">
    <property type="entry name" value="Resolvase-like_N_sf"/>
</dbReference>
<sequence length="516" mass="56658">MRTAAYARYSSDAQREASLEDQLRNCRAYCARQGWPEPAVYTDAAVSGARGDRLGYQRLLADADQFDVLLVDDLSRLSRDQSECSRTIKRLNFAGVRLVGVSDGVDTARKNHKADVGLRGLMSELYLDDLAEKTHRGLTGRALAGASAGGLPYGYQVTEVGGRAIHPEQAEVVRRIFAEYVQGKSPRQIVAGLNADRVPSARRGTWAMTAVYPDQKRGIGILANPIYVGRQIWNRSHWVKHPETGRRVRQDRPESEWIITEQPELAIIDAATWQAAQERMRAAAPVRTGSGKQGGPGRPARYLLSGILRCGQCGGPLVVVDRYYGCATHKDRGDAVCSWRVRLPRARTDTALLATIQHQLLSEAAFQHFQRAASQALKQAAPDEAGAKRRLAQAELEHANIMTAIKAGIITASTKRELLAAESAIEVARAELTQLRNYQPTQFLPRARELWRGIVDRLADHTRNLPAARTALRELLGDRITVSQNENGDLYAEIAGSGQQINVVAGAGFEPATFGL</sequence>
<dbReference type="PROSITE" id="PS51736">
    <property type="entry name" value="RECOMBINASES_3"/>
    <property type="match status" value="1"/>
</dbReference>
<dbReference type="InterPro" id="IPR011109">
    <property type="entry name" value="DNA_bind_recombinase_dom"/>
</dbReference>
<dbReference type="InterPro" id="IPR038109">
    <property type="entry name" value="DNA_bind_recomb_sf"/>
</dbReference>
<proteinExistence type="predicted"/>
<reference evidence="3 4" key="1">
    <citation type="submission" date="2020-10" db="EMBL/GenBank/DDBJ databases">
        <title>Phylogeny of dyella-like bacteria.</title>
        <authorList>
            <person name="Fu J."/>
        </authorList>
    </citation>
    <scope>NUCLEOTIDE SEQUENCE [LARGE SCALE GENOMIC DNA]</scope>
    <source>
        <strain evidence="3 4">Gsoil3046</strain>
    </source>
</reference>
<evidence type="ECO:0000313" key="4">
    <source>
        <dbReference type="Proteomes" id="UP001620460"/>
    </source>
</evidence>
<comment type="caution">
    <text evidence="3">The sequence shown here is derived from an EMBL/GenBank/DDBJ whole genome shotgun (WGS) entry which is preliminary data.</text>
</comment>
<dbReference type="Pfam" id="PF07508">
    <property type="entry name" value="Recombinase"/>
    <property type="match status" value="1"/>
</dbReference>
<accession>A0ABW8JWM1</accession>
<dbReference type="CDD" id="cd00338">
    <property type="entry name" value="Ser_Recombinase"/>
    <property type="match status" value="1"/>
</dbReference>
<evidence type="ECO:0000313" key="3">
    <source>
        <dbReference type="EMBL" id="MFK2904536.1"/>
    </source>
</evidence>
<organism evidence="3 4">
    <name type="scientific">Dyella ginsengisoli</name>
    <dbReference type="NCBI Taxonomy" id="363848"/>
    <lineage>
        <taxon>Bacteria</taxon>
        <taxon>Pseudomonadati</taxon>
        <taxon>Pseudomonadota</taxon>
        <taxon>Gammaproteobacteria</taxon>
        <taxon>Lysobacterales</taxon>
        <taxon>Rhodanobacteraceae</taxon>
        <taxon>Dyella</taxon>
    </lineage>
</organism>